<keyword evidence="1" id="KW-0472">Membrane</keyword>
<accession>A0AAV7BSE4</accession>
<keyword evidence="2" id="KW-0732">Signal</keyword>
<keyword evidence="1" id="KW-0812">Transmembrane</keyword>
<evidence type="ECO:0000313" key="4">
    <source>
        <dbReference type="Proteomes" id="UP000824782"/>
    </source>
</evidence>
<name>A0AAV7BSE4_ENGPU</name>
<evidence type="ECO:0000256" key="1">
    <source>
        <dbReference type="SAM" id="Phobius"/>
    </source>
</evidence>
<comment type="caution">
    <text evidence="3">The sequence shown here is derived from an EMBL/GenBank/DDBJ whole genome shotgun (WGS) entry which is preliminary data.</text>
</comment>
<proteinExistence type="predicted"/>
<sequence length="76" mass="8849">MHCQFIIIIVLMLLGTHQSLLPGPSQYTEITTANWCPRVCPILPNWWSRKCPTSANRWSKIHFLSMIILYFIAAFK</sequence>
<organism evidence="3 4">
    <name type="scientific">Engystomops pustulosus</name>
    <name type="common">Tungara frog</name>
    <name type="synonym">Physalaemus pustulosus</name>
    <dbReference type="NCBI Taxonomy" id="76066"/>
    <lineage>
        <taxon>Eukaryota</taxon>
        <taxon>Metazoa</taxon>
        <taxon>Chordata</taxon>
        <taxon>Craniata</taxon>
        <taxon>Vertebrata</taxon>
        <taxon>Euteleostomi</taxon>
        <taxon>Amphibia</taxon>
        <taxon>Batrachia</taxon>
        <taxon>Anura</taxon>
        <taxon>Neobatrachia</taxon>
        <taxon>Hyloidea</taxon>
        <taxon>Leptodactylidae</taxon>
        <taxon>Leiuperinae</taxon>
        <taxon>Engystomops</taxon>
    </lineage>
</organism>
<feature type="signal peptide" evidence="2">
    <location>
        <begin position="1"/>
        <end position="19"/>
    </location>
</feature>
<dbReference type="AlphaFoldDB" id="A0AAV7BSE4"/>
<keyword evidence="1" id="KW-1133">Transmembrane helix</keyword>
<feature type="transmembrane region" description="Helical" evidence="1">
    <location>
        <begin position="58"/>
        <end position="75"/>
    </location>
</feature>
<protein>
    <recommendedName>
        <fullName evidence="5">Secreted protein</fullName>
    </recommendedName>
</protein>
<dbReference type="Proteomes" id="UP000824782">
    <property type="component" value="Unassembled WGS sequence"/>
</dbReference>
<feature type="chain" id="PRO_5043888237" description="Secreted protein" evidence="2">
    <location>
        <begin position="20"/>
        <end position="76"/>
    </location>
</feature>
<gene>
    <name evidence="3" type="ORF">GDO81_009491</name>
</gene>
<evidence type="ECO:0000313" key="3">
    <source>
        <dbReference type="EMBL" id="KAG8575251.1"/>
    </source>
</evidence>
<keyword evidence="4" id="KW-1185">Reference proteome</keyword>
<dbReference type="EMBL" id="WNYA01000004">
    <property type="protein sequence ID" value="KAG8575251.1"/>
    <property type="molecule type" value="Genomic_DNA"/>
</dbReference>
<reference evidence="3" key="1">
    <citation type="thesis" date="2020" institute="ProQuest LLC" country="789 East Eisenhower Parkway, Ann Arbor, MI, USA">
        <title>Comparative Genomics and Chromosome Evolution.</title>
        <authorList>
            <person name="Mudd A.B."/>
        </authorList>
    </citation>
    <scope>NUCLEOTIDE SEQUENCE</scope>
    <source>
        <strain evidence="3">237g6f4</strain>
        <tissue evidence="3">Blood</tissue>
    </source>
</reference>
<evidence type="ECO:0000256" key="2">
    <source>
        <dbReference type="SAM" id="SignalP"/>
    </source>
</evidence>
<evidence type="ECO:0008006" key="5">
    <source>
        <dbReference type="Google" id="ProtNLM"/>
    </source>
</evidence>